<keyword evidence="1" id="KW-0472">Membrane</keyword>
<sequence>MALSASATTTSFTSRPTVIVPSVAFTTPFAQPRSCSSLRTTTSGTFLLPDTSDPRYIACLAPAGNHFSFSPAVCPQGWPAWWLSHTTPAGVSGAATATATATAASSVDSAVAYVSTAYCCAPGYSMLHQGFQDAPSPSCTQEFITTTSSSGAAYAETITLSVAMLPAWHISWQTTDMPTLSPRPPALDEGERFTRWVPGSKPEREKQDNAWGGDLSPALYYFLVVGIPLLIVAGIAACLTGCCARRRAIIPRGSTGAAS</sequence>
<keyword evidence="3" id="KW-1185">Reference proteome</keyword>
<protein>
    <submittedName>
        <fullName evidence="2">Uncharacterized protein</fullName>
    </submittedName>
</protein>
<comment type="caution">
    <text evidence="2">The sequence shown here is derived from an EMBL/GenBank/DDBJ whole genome shotgun (WGS) entry which is preliminary data.</text>
</comment>
<accession>A0AA38VU35</accession>
<reference evidence="2" key="1">
    <citation type="submission" date="2022-07" db="EMBL/GenBank/DDBJ databases">
        <title>Fungi with potential for degradation of polypropylene.</title>
        <authorList>
            <person name="Gostincar C."/>
        </authorList>
    </citation>
    <scope>NUCLEOTIDE SEQUENCE</scope>
    <source>
        <strain evidence="2">EXF-13287</strain>
    </source>
</reference>
<proteinExistence type="predicted"/>
<gene>
    <name evidence="2" type="ORF">NKR19_g4975</name>
</gene>
<keyword evidence="1" id="KW-1133">Transmembrane helix</keyword>
<keyword evidence="1" id="KW-0812">Transmembrane</keyword>
<feature type="transmembrane region" description="Helical" evidence="1">
    <location>
        <begin position="219"/>
        <end position="244"/>
    </location>
</feature>
<name>A0AA38VU35_9PEZI</name>
<dbReference type="EMBL" id="JANBVN010000065">
    <property type="protein sequence ID" value="KAJ9151457.1"/>
    <property type="molecule type" value="Genomic_DNA"/>
</dbReference>
<evidence type="ECO:0000256" key="1">
    <source>
        <dbReference type="SAM" id="Phobius"/>
    </source>
</evidence>
<dbReference type="AlphaFoldDB" id="A0AA38VU35"/>
<evidence type="ECO:0000313" key="2">
    <source>
        <dbReference type="EMBL" id="KAJ9151457.1"/>
    </source>
</evidence>
<organism evidence="2 3">
    <name type="scientific">Coniochaeta hoffmannii</name>
    <dbReference type="NCBI Taxonomy" id="91930"/>
    <lineage>
        <taxon>Eukaryota</taxon>
        <taxon>Fungi</taxon>
        <taxon>Dikarya</taxon>
        <taxon>Ascomycota</taxon>
        <taxon>Pezizomycotina</taxon>
        <taxon>Sordariomycetes</taxon>
        <taxon>Sordariomycetidae</taxon>
        <taxon>Coniochaetales</taxon>
        <taxon>Coniochaetaceae</taxon>
        <taxon>Coniochaeta</taxon>
    </lineage>
</organism>
<dbReference type="Proteomes" id="UP001174691">
    <property type="component" value="Unassembled WGS sequence"/>
</dbReference>
<evidence type="ECO:0000313" key="3">
    <source>
        <dbReference type="Proteomes" id="UP001174691"/>
    </source>
</evidence>